<accession>A0A1G8CSL5</accession>
<dbReference type="PRINTS" id="PR01607">
    <property type="entry name" value="APYRASEFAMLY"/>
</dbReference>
<protein>
    <submittedName>
        <fullName evidence="5">2',3'-cyclic-nucleotide 2'-phosphodiesterase / 3'-nucleotidase</fullName>
    </submittedName>
</protein>
<dbReference type="Gene3D" id="3.90.780.10">
    <property type="entry name" value="5'-Nucleotidase, C-terminal domain"/>
    <property type="match status" value="1"/>
</dbReference>
<evidence type="ECO:0000259" key="4">
    <source>
        <dbReference type="Pfam" id="PF02872"/>
    </source>
</evidence>
<dbReference type="InterPro" id="IPR008334">
    <property type="entry name" value="5'-Nucleotdase_C"/>
</dbReference>
<dbReference type="GO" id="GO:0000166">
    <property type="term" value="F:nucleotide binding"/>
    <property type="evidence" value="ECO:0007669"/>
    <property type="project" value="UniProtKB-KW"/>
</dbReference>
<dbReference type="InterPro" id="IPR036907">
    <property type="entry name" value="5'-Nucleotdase_C_sf"/>
</dbReference>
<dbReference type="Pfam" id="PF02872">
    <property type="entry name" value="5_nucleotid_C"/>
    <property type="match status" value="1"/>
</dbReference>
<dbReference type="EMBL" id="FNDD01000017">
    <property type="protein sequence ID" value="SDH48418.1"/>
    <property type="molecule type" value="Genomic_DNA"/>
</dbReference>
<dbReference type="SUPFAM" id="SSF55816">
    <property type="entry name" value="5'-nucleotidase (syn. UDP-sugar hydrolase), C-terminal domain"/>
    <property type="match status" value="1"/>
</dbReference>
<dbReference type="Pfam" id="PF00149">
    <property type="entry name" value="Metallophos"/>
    <property type="match status" value="1"/>
</dbReference>
<dbReference type="AlphaFoldDB" id="A0A1G8CSL5"/>
<keyword evidence="2" id="KW-0378">Hydrolase</keyword>
<keyword evidence="6" id="KW-1185">Reference proteome</keyword>
<dbReference type="STRING" id="861298.SAMN04488136_11751"/>
<comment type="similarity">
    <text evidence="2">Belongs to the 5'-nucleotidase family.</text>
</comment>
<keyword evidence="1 2" id="KW-0732">Signal</keyword>
<dbReference type="PROSITE" id="PS51257">
    <property type="entry name" value="PROKAR_LIPOPROTEIN"/>
    <property type="match status" value="1"/>
</dbReference>
<dbReference type="Proteomes" id="UP000198854">
    <property type="component" value="Unassembled WGS sequence"/>
</dbReference>
<dbReference type="RefSeq" id="WP_218122009.1">
    <property type="nucleotide sequence ID" value="NZ_FNDD01000017.1"/>
</dbReference>
<dbReference type="GO" id="GO:0030288">
    <property type="term" value="C:outer membrane-bounded periplasmic space"/>
    <property type="evidence" value="ECO:0007669"/>
    <property type="project" value="TreeGrafter"/>
</dbReference>
<reference evidence="5 6" key="1">
    <citation type="submission" date="2016-10" db="EMBL/GenBank/DDBJ databases">
        <authorList>
            <person name="de Groot N.N."/>
        </authorList>
    </citation>
    <scope>NUCLEOTIDE SEQUENCE [LARGE SCALE GENOMIC DNA]</scope>
    <source>
        <strain evidence="5 6">CGMCC 1.10228</strain>
    </source>
</reference>
<dbReference type="PANTHER" id="PTHR11575">
    <property type="entry name" value="5'-NUCLEOTIDASE-RELATED"/>
    <property type="match status" value="1"/>
</dbReference>
<keyword evidence="2" id="KW-0547">Nucleotide-binding</keyword>
<dbReference type="PANTHER" id="PTHR11575:SF6">
    <property type="entry name" value="2',3'-CYCLIC-NUCLEOTIDE 2'-PHOSPHODIESTERASE_3'-NUCLEOTIDASE"/>
    <property type="match status" value="1"/>
</dbReference>
<evidence type="ECO:0000313" key="5">
    <source>
        <dbReference type="EMBL" id="SDH48418.1"/>
    </source>
</evidence>
<dbReference type="InterPro" id="IPR006179">
    <property type="entry name" value="5_nucleotidase/apyrase"/>
</dbReference>
<name>A0A1G8CSL5_9VIBR</name>
<feature type="domain" description="5'-Nucleotidase C-terminal" evidence="4">
    <location>
        <begin position="432"/>
        <end position="599"/>
    </location>
</feature>
<feature type="chain" id="PRO_5011328586" evidence="2">
    <location>
        <begin position="21"/>
        <end position="718"/>
    </location>
</feature>
<dbReference type="GO" id="GO:0009166">
    <property type="term" value="P:nucleotide catabolic process"/>
    <property type="evidence" value="ECO:0007669"/>
    <property type="project" value="InterPro"/>
</dbReference>
<organism evidence="5 6">
    <name type="scientific">Vibrio xiamenensis</name>
    <dbReference type="NCBI Taxonomy" id="861298"/>
    <lineage>
        <taxon>Bacteria</taxon>
        <taxon>Pseudomonadati</taxon>
        <taxon>Pseudomonadota</taxon>
        <taxon>Gammaproteobacteria</taxon>
        <taxon>Vibrionales</taxon>
        <taxon>Vibrionaceae</taxon>
        <taxon>Vibrio</taxon>
    </lineage>
</organism>
<feature type="domain" description="Calcineurin-like phosphoesterase" evidence="3">
    <location>
        <begin position="66"/>
        <end position="285"/>
    </location>
</feature>
<dbReference type="InterPro" id="IPR029052">
    <property type="entry name" value="Metallo-depent_PP-like"/>
</dbReference>
<evidence type="ECO:0000256" key="1">
    <source>
        <dbReference type="ARBA" id="ARBA00022729"/>
    </source>
</evidence>
<evidence type="ECO:0000256" key="2">
    <source>
        <dbReference type="RuleBase" id="RU362119"/>
    </source>
</evidence>
<proteinExistence type="inferred from homology"/>
<dbReference type="InterPro" id="IPR004843">
    <property type="entry name" value="Calcineurin-like_PHP"/>
</dbReference>
<feature type="signal peptide" evidence="2">
    <location>
        <begin position="1"/>
        <end position="20"/>
    </location>
</feature>
<sequence>MMYKKSALALALVAVLCGCHDDSNNDDTSGSNSGYSNSVSDGQTLTNTDDVVAIGQDSGEDSVTITIGATSDIHGRLFAYDYATLSEDADTGLTKIESVIDTVRQQDQDALFIDIGDTVQGNSAALFNDYDTHPMVDALNTLQYNVWVPGNHEFNFERSFIDRNLENFGGAVISSNIKWSDSDVNYIKPYQIFNIKGVTVAVVAVTPSNVPNWEASSPDHFANLAFEDELASVRDAVDEAISQYNPDVVIGAFHLGRSENGTGTYRIASELADKFDVIFAGHEHAEYIEMVEKDAYSDSYTGTDIANNDQEDKSISGTYDQTTRESKVKIIEPGKWGWALATANIELKKDADGAWQMVDTTLANHQTNDVEEDPNGLLYTEFSWVHEESVADTSQQQGVVTGNFTPSSTGYADEATGEDFDVEADRLYSTIHYAKVHDTPLIDFINQIQIQNIAKAGYQVDVSAASLFSDQTNLVDGEAYTKAKSANLYKYDNTLLGVNITGANLKKFMEWSYSYFNTYTDGDLTYSFNPNANAYNYDQFDGDIQYTVDLTGDAYSQSENQDGSYTVTNPGSRIEITSIGGQAFDANATYKIAVNNYRYGTQLLTYGWVSSDDVFYESTNEEVYAVRDMLTEYASQNSGVDVGSFSGNTNWSFVQDAAIEAARSDGGQGQALWQQLQSKQICVQIEPGSREEAISVSLNPSNTDSYYANPTGTAAGCN</sequence>
<dbReference type="SUPFAM" id="SSF56300">
    <property type="entry name" value="Metallo-dependent phosphatases"/>
    <property type="match status" value="1"/>
</dbReference>
<evidence type="ECO:0000259" key="3">
    <source>
        <dbReference type="Pfam" id="PF00149"/>
    </source>
</evidence>
<evidence type="ECO:0000313" key="6">
    <source>
        <dbReference type="Proteomes" id="UP000198854"/>
    </source>
</evidence>
<gene>
    <name evidence="5" type="ORF">SAMN04488136_11751</name>
</gene>
<dbReference type="Gene3D" id="3.60.21.10">
    <property type="match status" value="1"/>
</dbReference>
<dbReference type="GO" id="GO:0016787">
    <property type="term" value="F:hydrolase activity"/>
    <property type="evidence" value="ECO:0007669"/>
    <property type="project" value="UniProtKB-KW"/>
</dbReference>